<dbReference type="CDD" id="cd06558">
    <property type="entry name" value="crotonase-like"/>
    <property type="match status" value="1"/>
</dbReference>
<protein>
    <submittedName>
        <fullName evidence="1">Uncharacterized protein</fullName>
    </submittedName>
</protein>
<dbReference type="RefSeq" id="XP_067821590.1">
    <property type="nucleotide sequence ID" value="XM_067958892.1"/>
</dbReference>
<dbReference type="AlphaFoldDB" id="A0A976IHV4"/>
<reference evidence="1 2" key="1">
    <citation type="journal article" date="2021" name="Genome Biol.">
        <title>AFLAP: assembly-free linkage analysis pipeline using k-mers from genome sequencing data.</title>
        <authorList>
            <person name="Fletcher K."/>
            <person name="Zhang L."/>
            <person name="Gil J."/>
            <person name="Han R."/>
            <person name="Cavanaugh K."/>
            <person name="Michelmore R."/>
        </authorList>
    </citation>
    <scope>NUCLEOTIDE SEQUENCE [LARGE SCALE GENOMIC DNA]</scope>
    <source>
        <strain evidence="1 2">SF5</strain>
    </source>
</reference>
<dbReference type="Pfam" id="PF00378">
    <property type="entry name" value="ECH_1"/>
    <property type="match status" value="1"/>
</dbReference>
<organism evidence="1 2">
    <name type="scientific">Bremia lactucae</name>
    <name type="common">Lettuce downy mildew</name>
    <dbReference type="NCBI Taxonomy" id="4779"/>
    <lineage>
        <taxon>Eukaryota</taxon>
        <taxon>Sar</taxon>
        <taxon>Stramenopiles</taxon>
        <taxon>Oomycota</taxon>
        <taxon>Peronosporomycetes</taxon>
        <taxon>Peronosporales</taxon>
        <taxon>Peronosporaceae</taxon>
        <taxon>Bremia</taxon>
    </lineage>
</organism>
<sequence length="267" mass="29434">MSTQHKSVVRCHVHAGSIYVAELCRPSTRNAFNDAMYEQLTAALKKFEADDSLHAFVLTGHGDYFTSGADMNELAFLLSDNSLRPFSQSPVFTFLHTMLKCKKLLVAAVNGPAVGIGVTMLMHFDLVYAAASATFWTPFLRAGIMPEFASSYTFPHFLGPTVAANLLIRSKVYNAQDALLAKLVGSVVPTHGFLNTVLQELTVLVTNCSNKKLLPLYKSLLRHQSAPQIQEALDREFKQLDHLVASGDLLTTIKECQKQLTKKSSKL</sequence>
<evidence type="ECO:0000313" key="2">
    <source>
        <dbReference type="Proteomes" id="UP000294530"/>
    </source>
</evidence>
<dbReference type="PANTHER" id="PTHR43684">
    <property type="match status" value="1"/>
</dbReference>
<dbReference type="SUPFAM" id="SSF52096">
    <property type="entry name" value="ClpP/crotonase"/>
    <property type="match status" value="1"/>
</dbReference>
<dbReference type="Proteomes" id="UP000294530">
    <property type="component" value="Unassembled WGS sequence"/>
</dbReference>
<gene>
    <name evidence="1" type="ORF">CCR75_000786</name>
</gene>
<proteinExistence type="predicted"/>
<accession>A0A976IHV4</accession>
<evidence type="ECO:0000313" key="1">
    <source>
        <dbReference type="EMBL" id="TDH72091.1"/>
    </source>
</evidence>
<comment type="caution">
    <text evidence="1">The sequence shown here is derived from an EMBL/GenBank/DDBJ whole genome shotgun (WGS) entry which is preliminary data.</text>
</comment>
<dbReference type="EMBL" id="SHOA02000012">
    <property type="protein sequence ID" value="TDH72091.1"/>
    <property type="molecule type" value="Genomic_DNA"/>
</dbReference>
<dbReference type="InterPro" id="IPR001753">
    <property type="entry name" value="Enoyl-CoA_hydra/iso"/>
</dbReference>
<dbReference type="PANTHER" id="PTHR43684:SF12">
    <property type="entry name" value="ENOYL-COA ISOMERASE"/>
    <property type="match status" value="1"/>
</dbReference>
<dbReference type="KEGG" id="blac:94344563"/>
<dbReference type="InterPro" id="IPR029045">
    <property type="entry name" value="ClpP/crotonase-like_dom_sf"/>
</dbReference>
<keyword evidence="2" id="KW-1185">Reference proteome</keyword>
<dbReference type="GeneID" id="94344563"/>
<name>A0A976IHV4_BRELC</name>
<dbReference type="InterPro" id="IPR051053">
    <property type="entry name" value="ECH/Chromodomain_protein"/>
</dbReference>
<dbReference type="Gene3D" id="3.90.226.10">
    <property type="entry name" value="2-enoyl-CoA Hydratase, Chain A, domain 1"/>
    <property type="match status" value="1"/>
</dbReference>
<dbReference type="OrthoDB" id="409763at2759"/>